<organism evidence="2 3">
    <name type="scientific">Eumeta variegata</name>
    <name type="common">Bagworm moth</name>
    <name type="synonym">Eumeta japonica</name>
    <dbReference type="NCBI Taxonomy" id="151549"/>
    <lineage>
        <taxon>Eukaryota</taxon>
        <taxon>Metazoa</taxon>
        <taxon>Ecdysozoa</taxon>
        <taxon>Arthropoda</taxon>
        <taxon>Hexapoda</taxon>
        <taxon>Insecta</taxon>
        <taxon>Pterygota</taxon>
        <taxon>Neoptera</taxon>
        <taxon>Endopterygota</taxon>
        <taxon>Lepidoptera</taxon>
        <taxon>Glossata</taxon>
        <taxon>Ditrysia</taxon>
        <taxon>Tineoidea</taxon>
        <taxon>Psychidae</taxon>
        <taxon>Oiketicinae</taxon>
        <taxon>Eumeta</taxon>
    </lineage>
</organism>
<proteinExistence type="predicted"/>
<evidence type="ECO:0000313" key="3">
    <source>
        <dbReference type="Proteomes" id="UP000299102"/>
    </source>
</evidence>
<sequence>MGVAAAARSCWCGKQGSSEFWRSSSGNTTRFGRRAEVQRMHDLVYGESGFDGATRHHAAALEHASHAAQRVVAQTAPSRRSRRPSVRRMIDAAVLPMD</sequence>
<protein>
    <submittedName>
        <fullName evidence="2">Uncharacterized protein</fullName>
    </submittedName>
</protein>
<evidence type="ECO:0000256" key="1">
    <source>
        <dbReference type="SAM" id="MobiDB-lite"/>
    </source>
</evidence>
<reference evidence="2 3" key="1">
    <citation type="journal article" date="2019" name="Commun. Biol.">
        <title>The bagworm genome reveals a unique fibroin gene that provides high tensile strength.</title>
        <authorList>
            <person name="Kono N."/>
            <person name="Nakamura H."/>
            <person name="Ohtoshi R."/>
            <person name="Tomita M."/>
            <person name="Numata K."/>
            <person name="Arakawa K."/>
        </authorList>
    </citation>
    <scope>NUCLEOTIDE SEQUENCE [LARGE SCALE GENOMIC DNA]</scope>
</reference>
<keyword evidence="3" id="KW-1185">Reference proteome</keyword>
<dbReference type="AlphaFoldDB" id="A0A4C1W2W4"/>
<dbReference type="EMBL" id="BGZK01000460">
    <property type="protein sequence ID" value="GBP44892.1"/>
    <property type="molecule type" value="Genomic_DNA"/>
</dbReference>
<evidence type="ECO:0000313" key="2">
    <source>
        <dbReference type="EMBL" id="GBP44892.1"/>
    </source>
</evidence>
<feature type="region of interest" description="Disordered" evidence="1">
    <location>
        <begin position="62"/>
        <end position="98"/>
    </location>
</feature>
<comment type="caution">
    <text evidence="2">The sequence shown here is derived from an EMBL/GenBank/DDBJ whole genome shotgun (WGS) entry which is preliminary data.</text>
</comment>
<accession>A0A4C1W2W4</accession>
<gene>
    <name evidence="2" type="ORF">EVAR_24807_1</name>
</gene>
<dbReference type="Proteomes" id="UP000299102">
    <property type="component" value="Unassembled WGS sequence"/>
</dbReference>
<name>A0A4C1W2W4_EUMVA</name>